<protein>
    <submittedName>
        <fullName evidence="2">Uncharacterized protein</fullName>
    </submittedName>
</protein>
<gene>
    <name evidence="2" type="ORF">J2753_001195</name>
</gene>
<comment type="caution">
    <text evidence="2">The sequence shown here is derived from an EMBL/GenBank/DDBJ whole genome shotgun (WGS) entry which is preliminary data.</text>
</comment>
<proteinExistence type="predicted"/>
<dbReference type="AlphaFoldDB" id="A0A8T4GUC3"/>
<dbReference type="EMBL" id="JAGGLC010000002">
    <property type="protein sequence ID" value="MBP1986701.1"/>
    <property type="molecule type" value="Genomic_DNA"/>
</dbReference>
<feature type="compositionally biased region" description="Basic and acidic residues" evidence="1">
    <location>
        <begin position="1"/>
        <end position="13"/>
    </location>
</feature>
<reference evidence="2" key="1">
    <citation type="submission" date="2021-03" db="EMBL/GenBank/DDBJ databases">
        <title>Genomic Encyclopedia of Type Strains, Phase IV (KMG-IV): sequencing the most valuable type-strain genomes for metagenomic binning, comparative biology and taxonomic classification.</title>
        <authorList>
            <person name="Goeker M."/>
        </authorList>
    </citation>
    <scope>NUCLEOTIDE SEQUENCE</scope>
    <source>
        <strain evidence="2">DSM 26232</strain>
    </source>
</reference>
<dbReference type="RefSeq" id="WP_281064180.1">
    <property type="nucleotide sequence ID" value="NZ_JAGGLC010000002.1"/>
</dbReference>
<accession>A0A8T4GUC3</accession>
<evidence type="ECO:0000313" key="2">
    <source>
        <dbReference type="EMBL" id="MBP1986701.1"/>
    </source>
</evidence>
<feature type="region of interest" description="Disordered" evidence="1">
    <location>
        <begin position="1"/>
        <end position="27"/>
    </location>
</feature>
<name>A0A8T4GUC3_9EURY</name>
<sequence>MERRLSGHLERQQHAVTESEPEETDLPELLWRVPQSVRFWAVAA</sequence>
<evidence type="ECO:0000256" key="1">
    <source>
        <dbReference type="SAM" id="MobiDB-lite"/>
    </source>
</evidence>
<keyword evidence="3" id="KW-1185">Reference proteome</keyword>
<organism evidence="2 3">
    <name type="scientific">Halolamina salifodinae</name>
    <dbReference type="NCBI Taxonomy" id="1202767"/>
    <lineage>
        <taxon>Archaea</taxon>
        <taxon>Methanobacteriati</taxon>
        <taxon>Methanobacteriota</taxon>
        <taxon>Stenosarchaea group</taxon>
        <taxon>Halobacteria</taxon>
        <taxon>Halobacteriales</taxon>
        <taxon>Haloferacaceae</taxon>
    </lineage>
</organism>
<dbReference type="Proteomes" id="UP000823736">
    <property type="component" value="Unassembled WGS sequence"/>
</dbReference>
<evidence type="ECO:0000313" key="3">
    <source>
        <dbReference type="Proteomes" id="UP000823736"/>
    </source>
</evidence>